<dbReference type="InterPro" id="IPR029058">
    <property type="entry name" value="AB_hydrolase_fold"/>
</dbReference>
<dbReference type="Gene3D" id="3.40.50.1820">
    <property type="entry name" value="alpha/beta hydrolase"/>
    <property type="match status" value="1"/>
</dbReference>
<evidence type="ECO:0000313" key="2">
    <source>
        <dbReference type="Proteomes" id="UP000005511"/>
    </source>
</evidence>
<dbReference type="EMBL" id="AIMT01000067">
    <property type="protein sequence ID" value="EIA63232.1"/>
    <property type="molecule type" value="Genomic_DNA"/>
</dbReference>
<dbReference type="RefSeq" id="WP_002792037.1">
    <property type="nucleotide sequence ID" value="NZ_AIMT01000067.1"/>
</dbReference>
<accession>A0ABN0EP03</accession>
<gene>
    <name evidence="1" type="ORF">cco14_07095</name>
</gene>
<dbReference type="Proteomes" id="UP000005511">
    <property type="component" value="Unassembled WGS sequence"/>
</dbReference>
<dbReference type="CDD" id="cd00741">
    <property type="entry name" value="Lipase"/>
    <property type="match status" value="1"/>
</dbReference>
<evidence type="ECO:0008006" key="3">
    <source>
        <dbReference type="Google" id="ProtNLM"/>
    </source>
</evidence>
<proteinExistence type="predicted"/>
<comment type="caution">
    <text evidence="1">The sequence shown here is derived from an EMBL/GenBank/DDBJ whole genome shotgun (WGS) entry which is preliminary data.</text>
</comment>
<dbReference type="Pfam" id="PF26363">
    <property type="entry name" value="Phospholipase-like"/>
    <property type="match status" value="1"/>
</dbReference>
<organism evidence="1 2">
    <name type="scientific">Campylobacter coli 80352</name>
    <dbReference type="NCBI Taxonomy" id="887288"/>
    <lineage>
        <taxon>Bacteria</taxon>
        <taxon>Pseudomonadati</taxon>
        <taxon>Campylobacterota</taxon>
        <taxon>Epsilonproteobacteria</taxon>
        <taxon>Campylobacterales</taxon>
        <taxon>Campylobacteraceae</taxon>
        <taxon>Campylobacter</taxon>
    </lineage>
</organism>
<dbReference type="SUPFAM" id="SSF53474">
    <property type="entry name" value="alpha/beta-Hydrolases"/>
    <property type="match status" value="1"/>
</dbReference>
<protein>
    <recommendedName>
        <fullName evidence="3">DUF2974 domain-containing protein</fullName>
    </recommendedName>
</protein>
<evidence type="ECO:0000313" key="1">
    <source>
        <dbReference type="EMBL" id="EIA63232.1"/>
    </source>
</evidence>
<reference evidence="1 2" key="1">
    <citation type="submission" date="2010-09" db="EMBL/GenBank/DDBJ databases">
        <authorList>
            <person name="Richards V."/>
            <person name="Lefebure T."/>
            <person name="Suzuki H."/>
            <person name="Pavinski Bitar P."/>
            <person name="Stanhope M."/>
        </authorList>
    </citation>
    <scope>NUCLEOTIDE SEQUENCE [LARGE SCALE GENOMIC DNA]</scope>
    <source>
        <strain evidence="1 2">80352</strain>
    </source>
</reference>
<name>A0ABN0EP03_CAMCO</name>
<sequence>MPLYDLNQFLELSYKKNLNSQELDLRKNLYFDFKQNKNALMHLYHYALLSHAAYLNLNTTNIFLNIDRKTLFKVLTHNIFQKECVTIGKFEPLMAFNFIKRFDLLAHINEECLDSKGGFRASLFQNKENQEFILAIAGSDLRPLKFDIGDLISDFILLNGKIPKKQFDSLLKFYTLIKKEFCFDKITLVGHSLGGHLAQLFVLDFASEVQNLYTFQAPGIAKKILKDVKNKAYIQKISYHFHTCDDFKKNTWYKFNFVQNLHSKIGYPIWLNIGNKFHHPRLCPKILYKVLNML</sequence>
<keyword evidence="2" id="KW-1185">Reference proteome</keyword>